<keyword evidence="3" id="KW-1185">Reference proteome</keyword>
<dbReference type="OrthoDB" id="8560232at2"/>
<dbReference type="Pfam" id="PF06445">
    <property type="entry name" value="GyrI-like"/>
    <property type="match status" value="1"/>
</dbReference>
<organism evidence="2 3">
    <name type="scientific">Nonlabens ponticola</name>
    <dbReference type="NCBI Taxonomy" id="2496866"/>
    <lineage>
        <taxon>Bacteria</taxon>
        <taxon>Pseudomonadati</taxon>
        <taxon>Bacteroidota</taxon>
        <taxon>Flavobacteriia</taxon>
        <taxon>Flavobacteriales</taxon>
        <taxon>Flavobacteriaceae</taxon>
        <taxon>Nonlabens</taxon>
    </lineage>
</organism>
<dbReference type="SMART" id="SM00871">
    <property type="entry name" value="AraC_E_bind"/>
    <property type="match status" value="1"/>
</dbReference>
<evidence type="ECO:0000313" key="2">
    <source>
        <dbReference type="EMBL" id="AZQ43944.1"/>
    </source>
</evidence>
<evidence type="ECO:0000259" key="1">
    <source>
        <dbReference type="SMART" id="SM00871"/>
    </source>
</evidence>
<dbReference type="InterPro" id="IPR029442">
    <property type="entry name" value="GyrI-like"/>
</dbReference>
<dbReference type="Proteomes" id="UP000279600">
    <property type="component" value="Chromosome"/>
</dbReference>
<sequence length="177" mass="20147">MSQSKTESKDSNSPTAKFLRIEKLAPRKLVGKSLEMSMVDNKTAELWKSFMPHRNKIQNTVGNDLYSIQEYPVALSLEHFDPTIAFKKYALSEVSAYGNLPEGMQPYELKGGMYAVFLHMGLPAQFPATINFIFAEWLPNADYVLDHRPHFEVLGDKYSNTNPSSQEEVWIPVKKKS</sequence>
<dbReference type="AlphaFoldDB" id="A0A3S9MXS9"/>
<gene>
    <name evidence="2" type="ORF">EJ995_06745</name>
</gene>
<dbReference type="SUPFAM" id="SSF55136">
    <property type="entry name" value="Probable bacterial effector-binding domain"/>
    <property type="match status" value="1"/>
</dbReference>
<dbReference type="InterPro" id="IPR011256">
    <property type="entry name" value="Reg_factor_effector_dom_sf"/>
</dbReference>
<reference evidence="2 3" key="1">
    <citation type="submission" date="2018-12" db="EMBL/GenBank/DDBJ databases">
        <title>Complete genome of Nonlabens sp. MJ115.</title>
        <authorList>
            <person name="Choi H.S."/>
            <person name="Jung J."/>
        </authorList>
    </citation>
    <scope>NUCLEOTIDE SEQUENCE [LARGE SCALE GENOMIC DNA]</scope>
    <source>
        <strain evidence="2 3">MJ115</strain>
    </source>
</reference>
<name>A0A3S9MXS9_9FLAO</name>
<proteinExistence type="predicted"/>
<evidence type="ECO:0000313" key="3">
    <source>
        <dbReference type="Proteomes" id="UP000279600"/>
    </source>
</evidence>
<dbReference type="InterPro" id="IPR010499">
    <property type="entry name" value="AraC_E-bd"/>
</dbReference>
<feature type="domain" description="AraC effector-binding" evidence="1">
    <location>
        <begin position="17"/>
        <end position="174"/>
    </location>
</feature>
<accession>A0A3S9MXS9</accession>
<dbReference type="Gene3D" id="3.20.80.10">
    <property type="entry name" value="Regulatory factor, effector binding domain"/>
    <property type="match status" value="1"/>
</dbReference>
<dbReference type="RefSeq" id="WP_126446888.1">
    <property type="nucleotide sequence ID" value="NZ_CP034549.1"/>
</dbReference>
<dbReference type="KEGG" id="noj:EJ995_06745"/>
<dbReference type="EMBL" id="CP034549">
    <property type="protein sequence ID" value="AZQ43944.1"/>
    <property type="molecule type" value="Genomic_DNA"/>
</dbReference>
<protein>
    <submittedName>
        <fullName evidence="2">AraC family transcriptional regulator</fullName>
    </submittedName>
</protein>